<dbReference type="HOGENOM" id="CLU_3000179_0_0_1"/>
<feature type="compositionally biased region" description="Polar residues" evidence="1">
    <location>
        <begin position="48"/>
        <end position="57"/>
    </location>
</feature>
<reference evidence="2" key="2">
    <citation type="submission" date="2015-06" db="UniProtKB">
        <authorList>
            <consortium name="EnsemblPlants"/>
        </authorList>
    </citation>
    <scope>IDENTIFICATION</scope>
    <source>
        <strain evidence="2">DM1-3 516 R44</strain>
    </source>
</reference>
<dbReference type="Gramene" id="PGSC0003DMT400027164">
    <property type="protein sequence ID" value="PGSC0003DMT400027164"/>
    <property type="gene ID" value="PGSC0003DMG400010482"/>
</dbReference>
<dbReference type="Proteomes" id="UP000011115">
    <property type="component" value="Unassembled WGS sequence"/>
</dbReference>
<dbReference type="InParanoid" id="M1APB2"/>
<sequence length="57" mass="6906">MVRLRVDMPGFVLLLMHDDRRKRRRIRPEETPEKRKGHPHSQLLIHNPQPQTHINSH</sequence>
<evidence type="ECO:0000256" key="1">
    <source>
        <dbReference type="SAM" id="MobiDB-lite"/>
    </source>
</evidence>
<organism evidence="2 3">
    <name type="scientific">Solanum tuberosum</name>
    <name type="common">Potato</name>
    <dbReference type="NCBI Taxonomy" id="4113"/>
    <lineage>
        <taxon>Eukaryota</taxon>
        <taxon>Viridiplantae</taxon>
        <taxon>Streptophyta</taxon>
        <taxon>Embryophyta</taxon>
        <taxon>Tracheophyta</taxon>
        <taxon>Spermatophyta</taxon>
        <taxon>Magnoliopsida</taxon>
        <taxon>eudicotyledons</taxon>
        <taxon>Gunneridae</taxon>
        <taxon>Pentapetalae</taxon>
        <taxon>asterids</taxon>
        <taxon>lamiids</taxon>
        <taxon>Solanales</taxon>
        <taxon>Solanaceae</taxon>
        <taxon>Solanoideae</taxon>
        <taxon>Solaneae</taxon>
        <taxon>Solanum</taxon>
    </lineage>
</organism>
<feature type="region of interest" description="Disordered" evidence="1">
    <location>
        <begin position="19"/>
        <end position="57"/>
    </location>
</feature>
<protein>
    <submittedName>
        <fullName evidence="2">Uncharacterized protein</fullName>
    </submittedName>
</protein>
<accession>M1APB2</accession>
<evidence type="ECO:0000313" key="3">
    <source>
        <dbReference type="Proteomes" id="UP000011115"/>
    </source>
</evidence>
<evidence type="ECO:0000313" key="2">
    <source>
        <dbReference type="EnsemblPlants" id="PGSC0003DMT400027164"/>
    </source>
</evidence>
<proteinExistence type="predicted"/>
<dbReference type="AlphaFoldDB" id="M1APB2"/>
<keyword evidence="3" id="KW-1185">Reference proteome</keyword>
<dbReference type="PaxDb" id="4113-PGSC0003DMT400027164"/>
<name>M1APB2_SOLTU</name>
<dbReference type="EnsemblPlants" id="PGSC0003DMT400027164">
    <property type="protein sequence ID" value="PGSC0003DMT400027164"/>
    <property type="gene ID" value="PGSC0003DMG400010482"/>
</dbReference>
<reference evidence="3" key="1">
    <citation type="journal article" date="2011" name="Nature">
        <title>Genome sequence and analysis of the tuber crop potato.</title>
        <authorList>
            <consortium name="The Potato Genome Sequencing Consortium"/>
        </authorList>
    </citation>
    <scope>NUCLEOTIDE SEQUENCE [LARGE SCALE GENOMIC DNA]</scope>
    <source>
        <strain evidence="3">cv. DM1-3 516 R44</strain>
    </source>
</reference>